<sequence length="77" mass="8984">MSSPNTQWWRRELAAYSKVFTKDPMVEREADGELEEREVIPVTTLMRRLEDCGRGSRLPNSGGDVKQHMTWLLEAYK</sequence>
<protein>
    <submittedName>
        <fullName evidence="1">Uncharacterized protein</fullName>
    </submittedName>
</protein>
<dbReference type="Proteomes" id="UP000824782">
    <property type="component" value="Unassembled WGS sequence"/>
</dbReference>
<comment type="caution">
    <text evidence="1">The sequence shown here is derived from an EMBL/GenBank/DDBJ whole genome shotgun (WGS) entry which is preliminary data.</text>
</comment>
<evidence type="ECO:0000313" key="2">
    <source>
        <dbReference type="Proteomes" id="UP000824782"/>
    </source>
</evidence>
<dbReference type="EMBL" id="WNYA01072470">
    <property type="protein sequence ID" value="KAG8535264.1"/>
    <property type="molecule type" value="Genomic_DNA"/>
</dbReference>
<organism evidence="1 2">
    <name type="scientific">Engystomops pustulosus</name>
    <name type="common">Tungara frog</name>
    <name type="synonym">Physalaemus pustulosus</name>
    <dbReference type="NCBI Taxonomy" id="76066"/>
    <lineage>
        <taxon>Eukaryota</taxon>
        <taxon>Metazoa</taxon>
        <taxon>Chordata</taxon>
        <taxon>Craniata</taxon>
        <taxon>Vertebrata</taxon>
        <taxon>Euteleostomi</taxon>
        <taxon>Amphibia</taxon>
        <taxon>Batrachia</taxon>
        <taxon>Anura</taxon>
        <taxon>Neobatrachia</taxon>
        <taxon>Hyloidea</taxon>
        <taxon>Leptodactylidae</taxon>
        <taxon>Leiuperinae</taxon>
        <taxon>Engystomops</taxon>
    </lineage>
</organism>
<name>A0AAV6YCJ4_ENGPU</name>
<evidence type="ECO:0000313" key="1">
    <source>
        <dbReference type="EMBL" id="KAG8535264.1"/>
    </source>
</evidence>
<reference evidence="1" key="1">
    <citation type="thesis" date="2020" institute="ProQuest LLC" country="789 East Eisenhower Parkway, Ann Arbor, MI, USA">
        <title>Comparative Genomics and Chromosome Evolution.</title>
        <authorList>
            <person name="Mudd A.B."/>
        </authorList>
    </citation>
    <scope>NUCLEOTIDE SEQUENCE</scope>
    <source>
        <strain evidence="1">237g6f4</strain>
        <tissue evidence="1">Blood</tissue>
    </source>
</reference>
<dbReference type="AlphaFoldDB" id="A0AAV6YCJ4"/>
<accession>A0AAV6YCJ4</accession>
<gene>
    <name evidence="1" type="ORF">GDO81_028988</name>
</gene>
<proteinExistence type="predicted"/>
<keyword evidence="2" id="KW-1185">Reference proteome</keyword>